<feature type="domain" description="RAP" evidence="2">
    <location>
        <begin position="228"/>
        <end position="286"/>
    </location>
</feature>
<evidence type="ECO:0000313" key="4">
    <source>
        <dbReference type="Proteomes" id="UP001057455"/>
    </source>
</evidence>
<accession>A0A9W5TC67</accession>
<feature type="region of interest" description="Disordered" evidence="1">
    <location>
        <begin position="128"/>
        <end position="148"/>
    </location>
</feature>
<organism evidence="3 4">
    <name type="scientific">Babesia ovis</name>
    <dbReference type="NCBI Taxonomy" id="5869"/>
    <lineage>
        <taxon>Eukaryota</taxon>
        <taxon>Sar</taxon>
        <taxon>Alveolata</taxon>
        <taxon>Apicomplexa</taxon>
        <taxon>Aconoidasida</taxon>
        <taxon>Piroplasmida</taxon>
        <taxon>Babesiidae</taxon>
        <taxon>Babesia</taxon>
    </lineage>
</organism>
<proteinExistence type="predicted"/>
<sequence>MAITKLYHGLLSGLNWPRCSRVALLRGFSTDCSYHNRIVERATACSKHTSHDDGVKYLSQFVDGGFDATRLRQFLPSDEGPSSSPLTIDDYLTILETCKLLKLHDMELVSTLSEDLRLAFVTLYKPKKRGRTRPPNAGDSSSRRLDSHIPKRPFQLDTSCAPPLKDVVLDANIDRLNIIGTNTSYKKFRTTKFTEKVSQHLEKLRIRHETNVYFNGILLDIMEKDRNLVWLCNSYHRFYAGSFEPTAESRTLDRLIRDFGFKTCHINYYQWGRLKARRTRFAYIRMARYYALHDHREYDHRYAGWSLPYLWWNASRQDQMHISNYIKYDP</sequence>
<reference evidence="3" key="1">
    <citation type="submission" date="2019-12" db="EMBL/GenBank/DDBJ databases">
        <title>Genome sequence of Babesia ovis.</title>
        <authorList>
            <person name="Yamagishi J."/>
            <person name="Sevinc F."/>
            <person name="Xuan X."/>
        </authorList>
    </citation>
    <scope>NUCLEOTIDE SEQUENCE</scope>
    <source>
        <strain evidence="3">Selcuk</strain>
    </source>
</reference>
<dbReference type="InterPro" id="IPR013584">
    <property type="entry name" value="RAP"/>
</dbReference>
<comment type="caution">
    <text evidence="3">The sequence shown here is derived from an EMBL/GenBank/DDBJ whole genome shotgun (WGS) entry which is preliminary data.</text>
</comment>
<gene>
    <name evidence="3" type="ORF">BaOVIS_011660</name>
</gene>
<dbReference type="EMBL" id="BLIY01000007">
    <property type="protein sequence ID" value="GFE53762.1"/>
    <property type="molecule type" value="Genomic_DNA"/>
</dbReference>
<protein>
    <recommendedName>
        <fullName evidence="2">RAP domain-containing protein</fullName>
    </recommendedName>
</protein>
<dbReference type="Pfam" id="PF08373">
    <property type="entry name" value="RAP"/>
    <property type="match status" value="1"/>
</dbReference>
<name>A0A9W5TC67_BABOV</name>
<dbReference type="PROSITE" id="PS51286">
    <property type="entry name" value="RAP"/>
    <property type="match status" value="1"/>
</dbReference>
<evidence type="ECO:0000313" key="3">
    <source>
        <dbReference type="EMBL" id="GFE53762.1"/>
    </source>
</evidence>
<dbReference type="SMART" id="SM00952">
    <property type="entry name" value="RAP"/>
    <property type="match status" value="1"/>
</dbReference>
<dbReference type="AlphaFoldDB" id="A0A9W5TC67"/>
<dbReference type="OrthoDB" id="443345at2759"/>
<evidence type="ECO:0000259" key="2">
    <source>
        <dbReference type="PROSITE" id="PS51286"/>
    </source>
</evidence>
<dbReference type="Proteomes" id="UP001057455">
    <property type="component" value="Unassembled WGS sequence"/>
</dbReference>
<evidence type="ECO:0000256" key="1">
    <source>
        <dbReference type="SAM" id="MobiDB-lite"/>
    </source>
</evidence>
<keyword evidence="4" id="KW-1185">Reference proteome</keyword>